<keyword evidence="7 8" id="KW-0539">Nucleus</keyword>
<dbReference type="GO" id="GO:0005666">
    <property type="term" value="C:RNA polymerase III complex"/>
    <property type="evidence" value="ECO:0007669"/>
    <property type="project" value="TreeGrafter"/>
</dbReference>
<keyword evidence="6 8" id="KW-0804">Transcription</keyword>
<comment type="caution">
    <text evidence="13">The sequence shown here is derived from an EMBL/GenBank/DDBJ whole genome shotgun (WGS) entry which is preliminary data.</text>
</comment>
<organism evidence="13 14">
    <name type="scientific">Diacronema lutheri</name>
    <name type="common">Unicellular marine alga</name>
    <name type="synonym">Monochrysis lutheri</name>
    <dbReference type="NCBI Taxonomy" id="2081491"/>
    <lineage>
        <taxon>Eukaryota</taxon>
        <taxon>Haptista</taxon>
        <taxon>Haptophyta</taxon>
        <taxon>Pavlovophyceae</taxon>
        <taxon>Pavlovales</taxon>
        <taxon>Pavlovaceae</taxon>
        <taxon>Diacronema</taxon>
    </lineage>
</organism>
<accession>A0A8J5XGZ2</accession>
<evidence type="ECO:0000256" key="7">
    <source>
        <dbReference type="ARBA" id="ARBA00023242"/>
    </source>
</evidence>
<dbReference type="AlphaFoldDB" id="A0A8J5XGZ2"/>
<evidence type="ECO:0000256" key="4">
    <source>
        <dbReference type="ARBA" id="ARBA00022771"/>
    </source>
</evidence>
<comment type="function">
    <text evidence="8">DNA-dependent RNA polymerase catalyzes the transcription of DNA into RNA using the four ribonucleoside triphosphates as substrates.</text>
</comment>
<feature type="binding site" evidence="9">
    <location>
        <position position="51"/>
    </location>
    <ligand>
        <name>Zn(2+)</name>
        <dbReference type="ChEBI" id="CHEBI:29105"/>
        <label>1</label>
    </ligand>
</feature>
<dbReference type="GO" id="GO:0006386">
    <property type="term" value="P:termination of RNA polymerase III transcription"/>
    <property type="evidence" value="ECO:0007669"/>
    <property type="project" value="TreeGrafter"/>
</dbReference>
<name>A0A8J5XGZ2_DIALT</name>
<evidence type="ECO:0000256" key="2">
    <source>
        <dbReference type="ARBA" id="ARBA00022478"/>
    </source>
</evidence>
<dbReference type="Proteomes" id="UP000751190">
    <property type="component" value="Unassembled WGS sequence"/>
</dbReference>
<evidence type="ECO:0000256" key="3">
    <source>
        <dbReference type="ARBA" id="ARBA00022723"/>
    </source>
</evidence>
<dbReference type="GO" id="GO:0003676">
    <property type="term" value="F:nucleic acid binding"/>
    <property type="evidence" value="ECO:0007669"/>
    <property type="project" value="InterPro"/>
</dbReference>
<dbReference type="PANTHER" id="PTHR11239">
    <property type="entry name" value="DNA-DIRECTED RNA POLYMERASE"/>
    <property type="match status" value="1"/>
</dbReference>
<feature type="binding site" evidence="9">
    <location>
        <position position="95"/>
    </location>
    <ligand>
        <name>Zn(2+)</name>
        <dbReference type="ChEBI" id="CHEBI:29105"/>
        <label>2</label>
    </ligand>
</feature>
<gene>
    <name evidence="13" type="ORF">KFE25_000086</name>
</gene>
<feature type="binding site" evidence="9">
    <location>
        <position position="28"/>
    </location>
    <ligand>
        <name>Zn(2+)</name>
        <dbReference type="ChEBI" id="CHEBI:29105"/>
        <label>1</label>
    </ligand>
</feature>
<evidence type="ECO:0000256" key="8">
    <source>
        <dbReference type="PIRNR" id="PIRNR005586"/>
    </source>
</evidence>
<dbReference type="SMART" id="SM00440">
    <property type="entry name" value="ZnF_C2C2"/>
    <property type="match status" value="1"/>
</dbReference>
<feature type="binding site" evidence="9">
    <location>
        <position position="92"/>
    </location>
    <ligand>
        <name>Zn(2+)</name>
        <dbReference type="ChEBI" id="CHEBI:29105"/>
        <label>2</label>
    </ligand>
</feature>
<evidence type="ECO:0000256" key="11">
    <source>
        <dbReference type="RuleBase" id="RU003474"/>
    </source>
</evidence>
<feature type="binding site" evidence="9">
    <location>
        <position position="125"/>
    </location>
    <ligand>
        <name>Zn(2+)</name>
        <dbReference type="ChEBI" id="CHEBI:29105"/>
        <label>2</label>
    </ligand>
</feature>
<feature type="binding site" evidence="9">
    <location>
        <position position="120"/>
    </location>
    <ligand>
        <name>Zn(2+)</name>
        <dbReference type="ChEBI" id="CHEBI:29105"/>
        <label>2</label>
    </ligand>
</feature>
<evidence type="ECO:0000259" key="12">
    <source>
        <dbReference type="PROSITE" id="PS51133"/>
    </source>
</evidence>
<evidence type="ECO:0000313" key="14">
    <source>
        <dbReference type="Proteomes" id="UP000751190"/>
    </source>
</evidence>
<dbReference type="SUPFAM" id="SSF57783">
    <property type="entry name" value="Zinc beta-ribbon"/>
    <property type="match status" value="1"/>
</dbReference>
<dbReference type="PROSITE" id="PS51133">
    <property type="entry name" value="ZF_TFIIS_2"/>
    <property type="match status" value="1"/>
</dbReference>
<dbReference type="CDD" id="cd10509">
    <property type="entry name" value="Zn-ribbon_RPC11"/>
    <property type="match status" value="1"/>
</dbReference>
<sequence>MFDDDDAEVEVIERASTRVEASGGMHFCPRDGSLLMIDAHHGSFRFFCHLCPYVYQIRKPVVSEVKLERKAVDDVMGGEEAWSNVDQTEVICPKCQNTTAYFFQLQIRSADEPMTTFYKCTSSSCGNRWKDNG</sequence>
<comment type="subcellular location">
    <subcellularLocation>
        <location evidence="1 8">Nucleus</location>
    </subcellularLocation>
</comment>
<dbReference type="InterPro" id="IPR001529">
    <property type="entry name" value="Zn_ribbon_RPB9"/>
</dbReference>
<dbReference type="GO" id="GO:0003899">
    <property type="term" value="F:DNA-directed RNA polymerase activity"/>
    <property type="evidence" value="ECO:0007669"/>
    <property type="project" value="InterPro"/>
</dbReference>
<evidence type="ECO:0000313" key="13">
    <source>
        <dbReference type="EMBL" id="KAG8463918.1"/>
    </source>
</evidence>
<evidence type="ECO:0000256" key="1">
    <source>
        <dbReference type="ARBA" id="ARBA00004123"/>
    </source>
</evidence>
<dbReference type="EMBL" id="JAGTXO010000014">
    <property type="protein sequence ID" value="KAG8463918.1"/>
    <property type="molecule type" value="Genomic_DNA"/>
</dbReference>
<dbReference type="InterPro" id="IPR034014">
    <property type="entry name" value="Zn_ribbon_RPC11_C"/>
</dbReference>
<keyword evidence="5 9" id="KW-0862">Zinc</keyword>
<dbReference type="SMART" id="SM00661">
    <property type="entry name" value="RPOL9"/>
    <property type="match status" value="1"/>
</dbReference>
<feature type="binding site" evidence="9">
    <location>
        <position position="48"/>
    </location>
    <ligand>
        <name>Zn(2+)</name>
        <dbReference type="ChEBI" id="CHEBI:29105"/>
        <label>1</label>
    </ligand>
</feature>
<dbReference type="InterPro" id="IPR012164">
    <property type="entry name" value="Rpa12/Rpb9/Rpc10/TFS"/>
</dbReference>
<evidence type="ECO:0000256" key="10">
    <source>
        <dbReference type="PROSITE-ProRule" id="PRU00472"/>
    </source>
</evidence>
<dbReference type="GO" id="GO:0008270">
    <property type="term" value="F:zinc ion binding"/>
    <property type="evidence" value="ECO:0007669"/>
    <property type="project" value="UniProtKB-KW"/>
</dbReference>
<reference evidence="13" key="1">
    <citation type="submission" date="2021-05" db="EMBL/GenBank/DDBJ databases">
        <title>The genome of the haptophyte Pavlova lutheri (Diacronema luteri, Pavlovales) - a model for lipid biosynthesis in eukaryotic algae.</title>
        <authorList>
            <person name="Hulatt C.J."/>
            <person name="Posewitz M.C."/>
        </authorList>
    </citation>
    <scope>NUCLEOTIDE SEQUENCE</scope>
    <source>
        <strain evidence="13">NIVA-4/92</strain>
    </source>
</reference>
<dbReference type="PANTHER" id="PTHR11239:SF12">
    <property type="entry name" value="DNA-DIRECTED RNA POLYMERASE III SUBUNIT RPC10"/>
    <property type="match status" value="1"/>
</dbReference>
<dbReference type="InterPro" id="IPR001222">
    <property type="entry name" value="Znf_TFIIS"/>
</dbReference>
<keyword evidence="14" id="KW-1185">Reference proteome</keyword>
<protein>
    <recommendedName>
        <fullName evidence="8">DNA-directed RNA polymerase subunit</fullName>
    </recommendedName>
</protein>
<dbReference type="FunFam" id="2.20.25.10:FF:000005">
    <property type="entry name" value="DNA-directed RNA polymerase subunit"/>
    <property type="match status" value="1"/>
</dbReference>
<keyword evidence="2 8" id="KW-0240">DNA-directed RNA polymerase</keyword>
<dbReference type="PROSITE" id="PS00466">
    <property type="entry name" value="ZF_TFIIS_1"/>
    <property type="match status" value="1"/>
</dbReference>
<dbReference type="Pfam" id="PF01096">
    <property type="entry name" value="Zn_ribbon_TFIIS"/>
    <property type="match status" value="1"/>
</dbReference>
<evidence type="ECO:0000256" key="9">
    <source>
        <dbReference type="PIRSR" id="PIRSR005586-1"/>
    </source>
</evidence>
<comment type="similarity">
    <text evidence="8 11">Belongs to the archaeal rpoM/eukaryotic RPA12/RPB9/RPC11 RNA polymerase family.</text>
</comment>
<feature type="domain" description="TFIIS-type" evidence="12">
    <location>
        <begin position="88"/>
        <end position="130"/>
    </location>
</feature>
<dbReference type="PIRSF" id="PIRSF005586">
    <property type="entry name" value="RNApol_RpoM"/>
    <property type="match status" value="1"/>
</dbReference>
<proteinExistence type="inferred from homology"/>
<dbReference type="Gene3D" id="2.20.25.10">
    <property type="match status" value="1"/>
</dbReference>
<keyword evidence="4 10" id="KW-0863">Zinc-finger</keyword>
<dbReference type="OMA" id="MEFCDEC"/>
<dbReference type="OrthoDB" id="282152at2759"/>
<keyword evidence="3 9" id="KW-0479">Metal-binding</keyword>
<evidence type="ECO:0000256" key="6">
    <source>
        <dbReference type="ARBA" id="ARBA00023163"/>
    </source>
</evidence>
<evidence type="ECO:0000256" key="5">
    <source>
        <dbReference type="ARBA" id="ARBA00022833"/>
    </source>
</evidence>